<evidence type="ECO:0000256" key="4">
    <source>
        <dbReference type="ARBA" id="ARBA00022525"/>
    </source>
</evidence>
<evidence type="ECO:0000256" key="13">
    <source>
        <dbReference type="SAM" id="SignalP"/>
    </source>
</evidence>
<evidence type="ECO:0000256" key="5">
    <source>
        <dbReference type="ARBA" id="ARBA00022670"/>
    </source>
</evidence>
<comment type="caution">
    <text evidence="15">The sequence shown here is derived from an EMBL/GenBank/DDBJ whole genome shotgun (WGS) entry which is preliminary data.</text>
</comment>
<evidence type="ECO:0000256" key="7">
    <source>
        <dbReference type="ARBA" id="ARBA00022729"/>
    </source>
</evidence>
<evidence type="ECO:0000256" key="2">
    <source>
        <dbReference type="ARBA" id="ARBA00004613"/>
    </source>
</evidence>
<evidence type="ECO:0000259" key="14">
    <source>
        <dbReference type="PROSITE" id="PS51272"/>
    </source>
</evidence>
<dbReference type="EMBL" id="JACJHX010000010">
    <property type="protein sequence ID" value="MBA9027833.1"/>
    <property type="molecule type" value="Genomic_DNA"/>
</dbReference>
<keyword evidence="5 11" id="KW-0645">Protease</keyword>
<gene>
    <name evidence="15" type="ORF">HNP81_003125</name>
</gene>
<name>A0ABR6CS40_9BACI</name>
<dbReference type="Gene3D" id="3.30.70.80">
    <property type="entry name" value="Peptidase S8 propeptide/proteinase inhibitor I9"/>
    <property type="match status" value="1"/>
</dbReference>
<evidence type="ECO:0000256" key="12">
    <source>
        <dbReference type="RuleBase" id="RU003355"/>
    </source>
</evidence>
<dbReference type="Pfam" id="PF00395">
    <property type="entry name" value="SLH"/>
    <property type="match status" value="3"/>
</dbReference>
<feature type="active site" description="Charge relay system" evidence="11">
    <location>
        <position position="326"/>
    </location>
</feature>
<reference evidence="15 16" key="1">
    <citation type="submission" date="2020-08" db="EMBL/GenBank/DDBJ databases">
        <title>Genomic Encyclopedia of Type Strains, Phase IV (KMG-IV): sequencing the most valuable type-strain genomes for metagenomic binning, comparative biology and taxonomic classification.</title>
        <authorList>
            <person name="Goeker M."/>
        </authorList>
    </citation>
    <scope>NUCLEOTIDE SEQUENCE [LARGE SCALE GENOMIC DNA]</scope>
    <source>
        <strain evidence="15 16">DSM 105481</strain>
    </source>
</reference>
<dbReference type="PROSITE" id="PS51272">
    <property type="entry name" value="SLH"/>
    <property type="match status" value="3"/>
</dbReference>
<evidence type="ECO:0000256" key="3">
    <source>
        <dbReference type="ARBA" id="ARBA00011073"/>
    </source>
</evidence>
<evidence type="ECO:0000256" key="10">
    <source>
        <dbReference type="ARBA" id="ARBA00022837"/>
    </source>
</evidence>
<keyword evidence="7 13" id="KW-0732">Signal</keyword>
<dbReference type="Pfam" id="PF05922">
    <property type="entry name" value="Inhibitor_I9"/>
    <property type="match status" value="1"/>
</dbReference>
<dbReference type="PROSITE" id="PS00138">
    <property type="entry name" value="SUBTILASE_SER"/>
    <property type="match status" value="1"/>
</dbReference>
<organism evidence="15 16">
    <name type="scientific">Peribacillus huizhouensis</name>
    <dbReference type="NCBI Taxonomy" id="1501239"/>
    <lineage>
        <taxon>Bacteria</taxon>
        <taxon>Bacillati</taxon>
        <taxon>Bacillota</taxon>
        <taxon>Bacilli</taxon>
        <taxon>Bacillales</taxon>
        <taxon>Bacillaceae</taxon>
        <taxon>Peribacillus</taxon>
    </lineage>
</organism>
<evidence type="ECO:0000256" key="1">
    <source>
        <dbReference type="ARBA" id="ARBA00001913"/>
    </source>
</evidence>
<dbReference type="InterPro" id="IPR001119">
    <property type="entry name" value="SLH_dom"/>
</dbReference>
<feature type="active site" description="Charge relay system" evidence="11">
    <location>
        <position position="164"/>
    </location>
</feature>
<evidence type="ECO:0000313" key="15">
    <source>
        <dbReference type="EMBL" id="MBA9027833.1"/>
    </source>
</evidence>
<dbReference type="Gene3D" id="3.40.50.200">
    <property type="entry name" value="Peptidase S8/S53 domain"/>
    <property type="match status" value="1"/>
</dbReference>
<keyword evidence="10" id="KW-0106">Calcium</keyword>
<dbReference type="PANTHER" id="PTHR43806">
    <property type="entry name" value="PEPTIDASE S8"/>
    <property type="match status" value="1"/>
</dbReference>
<dbReference type="EC" id="3.4.21.62" evidence="15"/>
<proteinExistence type="inferred from homology"/>
<evidence type="ECO:0000256" key="8">
    <source>
        <dbReference type="ARBA" id="ARBA00022801"/>
    </source>
</evidence>
<dbReference type="InterPro" id="IPR023827">
    <property type="entry name" value="Peptidase_S8_Asp-AS"/>
</dbReference>
<dbReference type="InterPro" id="IPR050131">
    <property type="entry name" value="Peptidase_S8_subtilisin-like"/>
</dbReference>
<dbReference type="InterPro" id="IPR037045">
    <property type="entry name" value="S8pro/Inhibitor_I9_sf"/>
</dbReference>
<dbReference type="PANTHER" id="PTHR43806:SF11">
    <property type="entry name" value="CEREVISIN-RELATED"/>
    <property type="match status" value="1"/>
</dbReference>
<dbReference type="SUPFAM" id="SSF52743">
    <property type="entry name" value="Subtilisin-like"/>
    <property type="match status" value="1"/>
</dbReference>
<keyword evidence="9 11" id="KW-0720">Serine protease</keyword>
<dbReference type="Proteomes" id="UP000626697">
    <property type="component" value="Unassembled WGS sequence"/>
</dbReference>
<dbReference type="GO" id="GO:0004252">
    <property type="term" value="F:serine-type endopeptidase activity"/>
    <property type="evidence" value="ECO:0007669"/>
    <property type="project" value="UniProtKB-EC"/>
</dbReference>
<dbReference type="PRINTS" id="PR00723">
    <property type="entry name" value="SUBTILISIN"/>
</dbReference>
<dbReference type="InterPro" id="IPR023828">
    <property type="entry name" value="Peptidase_S8_Ser-AS"/>
</dbReference>
<dbReference type="PROSITE" id="PS00136">
    <property type="entry name" value="SUBTILASE_ASP"/>
    <property type="match status" value="1"/>
</dbReference>
<evidence type="ECO:0000256" key="9">
    <source>
        <dbReference type="ARBA" id="ARBA00022825"/>
    </source>
</evidence>
<dbReference type="Pfam" id="PF00082">
    <property type="entry name" value="Peptidase_S8"/>
    <property type="match status" value="1"/>
</dbReference>
<keyword evidence="4" id="KW-0964">Secreted</keyword>
<accession>A0ABR6CS40</accession>
<feature type="domain" description="SLH" evidence="14">
    <location>
        <begin position="526"/>
        <end position="589"/>
    </location>
</feature>
<comment type="similarity">
    <text evidence="3 11 12">Belongs to the peptidase S8 family.</text>
</comment>
<keyword evidence="16" id="KW-1185">Reference proteome</keyword>
<feature type="domain" description="SLH" evidence="14">
    <location>
        <begin position="590"/>
        <end position="643"/>
    </location>
</feature>
<dbReference type="InterPro" id="IPR034202">
    <property type="entry name" value="Subtilisin_Carlsberg-like"/>
</dbReference>
<dbReference type="InterPro" id="IPR010259">
    <property type="entry name" value="S8pro/Inhibitor_I9"/>
</dbReference>
<keyword evidence="8 11" id="KW-0378">Hydrolase</keyword>
<dbReference type="InterPro" id="IPR036852">
    <property type="entry name" value="Peptidase_S8/S53_dom_sf"/>
</dbReference>
<feature type="signal peptide" evidence="13">
    <location>
        <begin position="1"/>
        <end position="24"/>
    </location>
</feature>
<feature type="chain" id="PRO_5046186097" evidence="13">
    <location>
        <begin position="25"/>
        <end position="643"/>
    </location>
</feature>
<dbReference type="PROSITE" id="PS51892">
    <property type="entry name" value="SUBTILASE"/>
    <property type="match status" value="1"/>
</dbReference>
<dbReference type="RefSeq" id="WP_182503171.1">
    <property type="nucleotide sequence ID" value="NZ_JACJHX010000010.1"/>
</dbReference>
<dbReference type="CDD" id="cd07477">
    <property type="entry name" value="Peptidases_S8_Subtilisin_subset"/>
    <property type="match status" value="1"/>
</dbReference>
<dbReference type="InterPro" id="IPR022398">
    <property type="entry name" value="Peptidase_S8_His-AS"/>
</dbReference>
<keyword evidence="6" id="KW-0479">Metal-binding</keyword>
<feature type="active site" description="Charge relay system" evidence="11">
    <location>
        <position position="126"/>
    </location>
</feature>
<protein>
    <submittedName>
        <fullName evidence="15">Subtilisin</fullName>
        <ecNumber evidence="15">3.4.21.62</ecNumber>
    </submittedName>
</protein>
<comment type="cofactor">
    <cofactor evidence="1">
        <name>Ca(2+)</name>
        <dbReference type="ChEBI" id="CHEBI:29108"/>
    </cofactor>
</comment>
<dbReference type="InterPro" id="IPR000209">
    <property type="entry name" value="Peptidase_S8/S53_dom"/>
</dbReference>
<feature type="domain" description="SLH" evidence="14">
    <location>
        <begin position="466"/>
        <end position="525"/>
    </location>
</feature>
<evidence type="ECO:0000256" key="6">
    <source>
        <dbReference type="ARBA" id="ARBA00022723"/>
    </source>
</evidence>
<dbReference type="PROSITE" id="PS00137">
    <property type="entry name" value="SUBTILASE_HIS"/>
    <property type="match status" value="1"/>
</dbReference>
<evidence type="ECO:0000313" key="16">
    <source>
        <dbReference type="Proteomes" id="UP000626697"/>
    </source>
</evidence>
<comment type="subcellular location">
    <subcellularLocation>
        <location evidence="2">Secreted</location>
    </subcellularLocation>
</comment>
<dbReference type="InterPro" id="IPR015500">
    <property type="entry name" value="Peptidase_S8_subtilisin-rel"/>
</dbReference>
<evidence type="ECO:0000256" key="11">
    <source>
        <dbReference type="PROSITE-ProRule" id="PRU01240"/>
    </source>
</evidence>
<sequence length="643" mass="70326">MKKNVWLSTLFFLLFVLLPVTTFAEQESTGVSRQNVMFKNEIDYDLLQELDSSIIYEYKSIDAVTINLSNDKIIQLKNSPSVKSVYDDRSVQVSSQKTPWSHQNLNIPNKVPSDLTGDGIKIAIIDSGIDSTHPDLSIAGGVCVLDISEKPDACKNSYRDEFGHGTHVAGIIGAQDNNIGYVGIAPKAKLYAVKALNEEGEGSSSSLLAGIEWSIQHGIDIINLSLNTPEEDPTMKALLDKAYEKGILIVAAAGNEGNITGKEQNVLYPAKFSSVIAVSATNKNNRIISYSSVGKEVELSAPGDAIASTYPISINKTGYETLTGTSMAAPHVTALAALYMEKYPNYTNKQIRQKLQDNAKDLGAVGRDALYGYGLAQVDRSSLNGLETKVITEQSVDGQITLTITSLPLEAESYNLYRFGRLILENETSNLIEDYGKEGEILYQLVPVSRGGEMLDQTYTFTVKPQTPIIPDLNNEAWYSRNVMYLHKSKIIQGNLNGLIMPNKLVTRAEAVSMLGRALGYSQNKSETVFKDVSAQSFASGYIQQAYEKGILQGFPDRTFRPDQNVTRAEMAILLSKAYKLSTSSALTFKDVSSNVTGNQAINLIATAGITQGYEDGTFRPYALMSRSNYAVFLSKANNSKLK</sequence>